<dbReference type="InterPro" id="IPR029017">
    <property type="entry name" value="Enolase-like_N"/>
</dbReference>
<evidence type="ECO:0000256" key="5">
    <source>
        <dbReference type="ARBA" id="ARBA00029491"/>
    </source>
</evidence>
<protein>
    <recommendedName>
        <fullName evidence="5 6">o-succinylbenzoate synthase</fullName>
        <ecNumber evidence="5 6">4.2.1.113</ecNumber>
    </recommendedName>
</protein>
<sequence>MGLVIASIRLERIEKPLRTPFKTSLQTVTERESLLVEVADASGMKGYGECVAFTTPWYTEETVASCRFVIETVLVPLLTGRTLTHPAEVWELFKAVKGNRMAKAAVETAVWDLYAKRRGMPLWQLLGGTPEAIPAGVVVAADKAKIAGGVAEAALNGYRRIKIKVSPASEIGLLKKMVADHPQLLFFADANGAFDEASFGTLLELDRAGFSLIEQPFGEQEWKLHARAKKEMKTPICLDESIKSSDDVQRMIDERAGDVVVLKMGRLGGWSETLKTMELCRHHAIGMWVGGMIEFGVSKAHNLALASLPGITLPGDFSDSRHFWERDIIEPEIKVENGSVALSGRAGIGYEVHFENGPLQ</sequence>
<name>A0ABW4QJP0_9BACL</name>
<evidence type="ECO:0000256" key="2">
    <source>
        <dbReference type="ARBA" id="ARBA00022723"/>
    </source>
</evidence>
<dbReference type="InterPro" id="IPR010197">
    <property type="entry name" value="OSBS/NAAAR"/>
</dbReference>
<evidence type="ECO:0000256" key="4">
    <source>
        <dbReference type="ARBA" id="ARBA00023239"/>
    </source>
</evidence>
<dbReference type="Pfam" id="PF13378">
    <property type="entry name" value="MR_MLE_C"/>
    <property type="match status" value="1"/>
</dbReference>
<dbReference type="Gene3D" id="3.20.20.120">
    <property type="entry name" value="Enolase-like C-terminal domain"/>
    <property type="match status" value="1"/>
</dbReference>
<dbReference type="InterPro" id="IPR013341">
    <property type="entry name" value="Mandelate_racemase_N_dom"/>
</dbReference>
<dbReference type="PANTHER" id="PTHR48073:SF5">
    <property type="entry name" value="O-SUCCINYLBENZOATE SYNTHASE"/>
    <property type="match status" value="1"/>
</dbReference>
<evidence type="ECO:0000256" key="6">
    <source>
        <dbReference type="NCBIfam" id="TIGR01928"/>
    </source>
</evidence>
<dbReference type="SFLD" id="SFLDF00009">
    <property type="entry name" value="o-succinylbenzoate_synthase"/>
    <property type="match status" value="1"/>
</dbReference>
<evidence type="ECO:0000256" key="1">
    <source>
        <dbReference type="ARBA" id="ARBA00001968"/>
    </source>
</evidence>
<dbReference type="RefSeq" id="WP_204890167.1">
    <property type="nucleotide sequence ID" value="NZ_JBHUFW010000011.1"/>
</dbReference>
<accession>A0ABW4QJP0</accession>
<dbReference type="SFLD" id="SFLDG00180">
    <property type="entry name" value="muconate_cycloisomerase"/>
    <property type="match status" value="1"/>
</dbReference>
<dbReference type="SUPFAM" id="SSF54826">
    <property type="entry name" value="Enolase N-terminal domain-like"/>
    <property type="match status" value="1"/>
</dbReference>
<dbReference type="Proteomes" id="UP001597273">
    <property type="component" value="Unassembled WGS sequence"/>
</dbReference>
<keyword evidence="9" id="KW-1185">Reference proteome</keyword>
<dbReference type="Pfam" id="PF02746">
    <property type="entry name" value="MR_MLE_N"/>
    <property type="match status" value="1"/>
</dbReference>
<dbReference type="InterPro" id="IPR036849">
    <property type="entry name" value="Enolase-like_C_sf"/>
</dbReference>
<comment type="cofactor">
    <cofactor evidence="1">
        <name>a divalent metal cation</name>
        <dbReference type="ChEBI" id="CHEBI:60240"/>
    </cofactor>
</comment>
<organism evidence="8 9">
    <name type="scientific">Planococcus chinensis</name>
    <dbReference type="NCBI Taxonomy" id="272917"/>
    <lineage>
        <taxon>Bacteria</taxon>
        <taxon>Bacillati</taxon>
        <taxon>Bacillota</taxon>
        <taxon>Bacilli</taxon>
        <taxon>Bacillales</taxon>
        <taxon>Caryophanaceae</taxon>
        <taxon>Planococcus</taxon>
    </lineage>
</organism>
<evidence type="ECO:0000313" key="9">
    <source>
        <dbReference type="Proteomes" id="UP001597273"/>
    </source>
</evidence>
<dbReference type="InterPro" id="IPR013342">
    <property type="entry name" value="Mandelate_racemase_C"/>
</dbReference>
<keyword evidence="4 8" id="KW-0456">Lyase</keyword>
<reference evidence="9" key="1">
    <citation type="journal article" date="2019" name="Int. J. Syst. Evol. Microbiol.">
        <title>The Global Catalogue of Microorganisms (GCM) 10K type strain sequencing project: providing services to taxonomists for standard genome sequencing and annotation.</title>
        <authorList>
            <consortium name="The Broad Institute Genomics Platform"/>
            <consortium name="The Broad Institute Genome Sequencing Center for Infectious Disease"/>
            <person name="Wu L."/>
            <person name="Ma J."/>
        </authorList>
    </citation>
    <scope>NUCLEOTIDE SEQUENCE [LARGE SCALE GENOMIC DNA]</scope>
    <source>
        <strain evidence="9">CGMCC 1.15475</strain>
    </source>
</reference>
<dbReference type="InterPro" id="IPR029065">
    <property type="entry name" value="Enolase_C-like"/>
</dbReference>
<dbReference type="Gene3D" id="3.30.390.10">
    <property type="entry name" value="Enolase-like, N-terminal domain"/>
    <property type="match status" value="1"/>
</dbReference>
<evidence type="ECO:0000256" key="3">
    <source>
        <dbReference type="ARBA" id="ARBA00022842"/>
    </source>
</evidence>
<dbReference type="SMART" id="SM00922">
    <property type="entry name" value="MR_MLE"/>
    <property type="match status" value="1"/>
</dbReference>
<keyword evidence="2" id="KW-0479">Metal-binding</keyword>
<dbReference type="GO" id="GO:0043748">
    <property type="term" value="F:O-succinylbenzoate synthase activity"/>
    <property type="evidence" value="ECO:0007669"/>
    <property type="project" value="UniProtKB-EC"/>
</dbReference>
<comment type="caution">
    <text evidence="8">The sequence shown here is derived from an EMBL/GenBank/DDBJ whole genome shotgun (WGS) entry which is preliminary data.</text>
</comment>
<dbReference type="SUPFAM" id="SSF51604">
    <property type="entry name" value="Enolase C-terminal domain-like"/>
    <property type="match status" value="1"/>
</dbReference>
<dbReference type="EMBL" id="JBHUFW010000011">
    <property type="protein sequence ID" value="MFD1863754.1"/>
    <property type="molecule type" value="Genomic_DNA"/>
</dbReference>
<dbReference type="EC" id="4.2.1.113" evidence="5 6"/>
<dbReference type="NCBIfam" id="TIGR01928">
    <property type="entry name" value="menC_lowGC_arch"/>
    <property type="match status" value="1"/>
</dbReference>
<proteinExistence type="predicted"/>
<gene>
    <name evidence="8" type="primary">menC</name>
    <name evidence="8" type="ORF">ACFSDB_12670</name>
</gene>
<feature type="domain" description="Mandelate racemase/muconate lactonizing enzyme C-terminal" evidence="7">
    <location>
        <begin position="143"/>
        <end position="235"/>
    </location>
</feature>
<keyword evidence="3" id="KW-0460">Magnesium</keyword>
<dbReference type="SFLD" id="SFLDS00001">
    <property type="entry name" value="Enolase"/>
    <property type="match status" value="1"/>
</dbReference>
<evidence type="ECO:0000259" key="7">
    <source>
        <dbReference type="SMART" id="SM00922"/>
    </source>
</evidence>
<evidence type="ECO:0000313" key="8">
    <source>
        <dbReference type="EMBL" id="MFD1863754.1"/>
    </source>
</evidence>
<dbReference type="PANTHER" id="PTHR48073">
    <property type="entry name" value="O-SUCCINYLBENZOATE SYNTHASE-RELATED"/>
    <property type="match status" value="1"/>
</dbReference>